<keyword evidence="2" id="KW-1185">Reference proteome</keyword>
<dbReference type="RefSeq" id="WP_173079337.1">
    <property type="nucleotide sequence ID" value="NZ_BAABJB010000013.1"/>
</dbReference>
<dbReference type="Gene3D" id="3.40.50.300">
    <property type="entry name" value="P-loop containing nucleotide triphosphate hydrolases"/>
    <property type="match status" value="1"/>
</dbReference>
<accession>A0A6V8LA31</accession>
<dbReference type="Proteomes" id="UP000482960">
    <property type="component" value="Unassembled WGS sequence"/>
</dbReference>
<sequence>MSSFDKHGYIDTSRGLIVGCFGKKRSGKSVMGLLIFRTYPYDRIVIDAAADDGPWGPDVEELHGTVDELPRAWPEHLRKEGPDGRPAPMTLRYVYDPGSPTALEDNDAVVGLALSHGKKTGHCALLVHEVGVLAPANRTPAHTRRALMHNRHHNLTMILCGPRPMNIDPLVLAQCDLVYGFRLPNPHDRRRVAETIGWPPDEFDAANKALKANEYLRYDDNQDPPDSEDERDLRLVHFPPLPLDVVTETTRWAKGGAGR</sequence>
<protein>
    <submittedName>
        <fullName evidence="1">Uncharacterized protein</fullName>
    </submittedName>
</protein>
<name>A0A6V8LA31_9ACTN</name>
<dbReference type="AlphaFoldDB" id="A0A6V8LA31"/>
<dbReference type="SUPFAM" id="SSF52540">
    <property type="entry name" value="P-loop containing nucleoside triphosphate hydrolases"/>
    <property type="match status" value="1"/>
</dbReference>
<gene>
    <name evidence="1" type="ORF">Prum_061120</name>
</gene>
<reference evidence="1 2" key="1">
    <citation type="submission" date="2020-03" db="EMBL/GenBank/DDBJ databases">
        <title>Whole genome shotgun sequence of Phytohabitans rumicis NBRC 108638.</title>
        <authorList>
            <person name="Komaki H."/>
            <person name="Tamura T."/>
        </authorList>
    </citation>
    <scope>NUCLEOTIDE SEQUENCE [LARGE SCALE GENOMIC DNA]</scope>
    <source>
        <strain evidence="1 2">NBRC 108638</strain>
    </source>
</reference>
<evidence type="ECO:0000313" key="1">
    <source>
        <dbReference type="EMBL" id="GFJ92470.1"/>
    </source>
</evidence>
<dbReference type="EMBL" id="BLPG01000001">
    <property type="protein sequence ID" value="GFJ92470.1"/>
    <property type="molecule type" value="Genomic_DNA"/>
</dbReference>
<proteinExistence type="predicted"/>
<organism evidence="1 2">
    <name type="scientific">Phytohabitans rumicis</name>
    <dbReference type="NCBI Taxonomy" id="1076125"/>
    <lineage>
        <taxon>Bacteria</taxon>
        <taxon>Bacillati</taxon>
        <taxon>Actinomycetota</taxon>
        <taxon>Actinomycetes</taxon>
        <taxon>Micromonosporales</taxon>
        <taxon>Micromonosporaceae</taxon>
    </lineage>
</organism>
<evidence type="ECO:0000313" key="2">
    <source>
        <dbReference type="Proteomes" id="UP000482960"/>
    </source>
</evidence>
<comment type="caution">
    <text evidence="1">The sequence shown here is derived from an EMBL/GenBank/DDBJ whole genome shotgun (WGS) entry which is preliminary data.</text>
</comment>
<dbReference type="InterPro" id="IPR027417">
    <property type="entry name" value="P-loop_NTPase"/>
</dbReference>
<reference evidence="1 2" key="2">
    <citation type="submission" date="2020-03" db="EMBL/GenBank/DDBJ databases">
        <authorList>
            <person name="Ichikawa N."/>
            <person name="Kimura A."/>
            <person name="Kitahashi Y."/>
            <person name="Uohara A."/>
        </authorList>
    </citation>
    <scope>NUCLEOTIDE SEQUENCE [LARGE SCALE GENOMIC DNA]</scope>
    <source>
        <strain evidence="1 2">NBRC 108638</strain>
    </source>
</reference>